<evidence type="ECO:0000256" key="1">
    <source>
        <dbReference type="ARBA" id="ARBA00023157"/>
    </source>
</evidence>
<keyword evidence="1" id="KW-1015">Disulfide bond</keyword>
<keyword evidence="3" id="KW-1185">Reference proteome</keyword>
<gene>
    <name evidence="2" type="ORF">OEZ85_003198</name>
</gene>
<evidence type="ECO:0000313" key="3">
    <source>
        <dbReference type="Proteomes" id="UP001244341"/>
    </source>
</evidence>
<evidence type="ECO:0000313" key="2">
    <source>
        <dbReference type="EMBL" id="WIA14704.1"/>
    </source>
</evidence>
<proteinExistence type="predicted"/>
<name>A0ABY8U0S3_TETOB</name>
<dbReference type="EMBL" id="CP126212">
    <property type="protein sequence ID" value="WIA14704.1"/>
    <property type="molecule type" value="Genomic_DNA"/>
</dbReference>
<evidence type="ECO:0008006" key="4">
    <source>
        <dbReference type="Google" id="ProtNLM"/>
    </source>
</evidence>
<dbReference type="SUPFAM" id="SSF57535">
    <property type="entry name" value="Complement control module/SCR domain"/>
    <property type="match status" value="1"/>
</dbReference>
<organism evidence="2 3">
    <name type="scientific">Tetradesmus obliquus</name>
    <name type="common">Green alga</name>
    <name type="synonym">Acutodesmus obliquus</name>
    <dbReference type="NCBI Taxonomy" id="3088"/>
    <lineage>
        <taxon>Eukaryota</taxon>
        <taxon>Viridiplantae</taxon>
        <taxon>Chlorophyta</taxon>
        <taxon>core chlorophytes</taxon>
        <taxon>Chlorophyceae</taxon>
        <taxon>CS clade</taxon>
        <taxon>Sphaeropleales</taxon>
        <taxon>Scenedesmaceae</taxon>
        <taxon>Tetradesmus</taxon>
    </lineage>
</organism>
<sequence length="255" mass="26811">MVCQSGICVVPCTPTCTNNSQVEPQGPCGATVNDSCGGVCELKCSSTSQCTFGTQADAQLGVCVPIPKDCVGSPANPPNGAWVCGQTTADSQVCQGTCNSTFVMSGTLSVPCANGVWGATQGVCVLPAPASFTQWNSSGGDSYPHIFLERHNVGELCSAFQAMQSFQLEMRYDNNPPLMRLRYQCDESGGNSGAAAARYITPTNDWGGGNTIYFDRHNISCPANQVLQRWRLAQPRLSFGQGDDAVAAGERLAGC</sequence>
<dbReference type="Proteomes" id="UP001244341">
    <property type="component" value="Chromosome 5b"/>
</dbReference>
<protein>
    <recommendedName>
        <fullName evidence="4">Sushi domain-containing protein</fullName>
    </recommendedName>
</protein>
<accession>A0ABY8U0S3</accession>
<reference evidence="2 3" key="1">
    <citation type="submission" date="2023-05" db="EMBL/GenBank/DDBJ databases">
        <title>A 100% complete, gapless, phased diploid assembly of the Scenedesmus obliquus UTEX 3031 genome.</title>
        <authorList>
            <person name="Biondi T.C."/>
            <person name="Hanschen E.R."/>
            <person name="Kwon T."/>
            <person name="Eng W."/>
            <person name="Kruse C.P.S."/>
            <person name="Koehler S.I."/>
            <person name="Kunde Y."/>
            <person name="Gleasner C.D."/>
            <person name="You Mak K.T."/>
            <person name="Polle J."/>
            <person name="Hovde B.T."/>
            <person name="Starkenburg S.R."/>
        </authorList>
    </citation>
    <scope>NUCLEOTIDE SEQUENCE [LARGE SCALE GENOMIC DNA]</scope>
    <source>
        <strain evidence="2 3">DOE0152z</strain>
    </source>
</reference>
<dbReference type="InterPro" id="IPR035976">
    <property type="entry name" value="Sushi/SCR/CCP_sf"/>
</dbReference>